<dbReference type="EMBL" id="CAJRGZ010000002">
    <property type="protein sequence ID" value="CAG5136908.1"/>
    <property type="molecule type" value="Genomic_DNA"/>
</dbReference>
<dbReference type="AlphaFoldDB" id="A0A8J2HUQ3"/>
<reference evidence="2" key="1">
    <citation type="submission" date="2021-05" db="EMBL/GenBank/DDBJ databases">
        <authorList>
            <person name="Stam R."/>
        </authorList>
    </citation>
    <scope>NUCLEOTIDE SEQUENCE</scope>
    <source>
        <strain evidence="2">CS162</strain>
    </source>
</reference>
<organism evidence="2 3">
    <name type="scientific">Alternaria atra</name>
    <dbReference type="NCBI Taxonomy" id="119953"/>
    <lineage>
        <taxon>Eukaryota</taxon>
        <taxon>Fungi</taxon>
        <taxon>Dikarya</taxon>
        <taxon>Ascomycota</taxon>
        <taxon>Pezizomycotina</taxon>
        <taxon>Dothideomycetes</taxon>
        <taxon>Pleosporomycetidae</taxon>
        <taxon>Pleosporales</taxon>
        <taxon>Pleosporineae</taxon>
        <taxon>Pleosporaceae</taxon>
        <taxon>Alternaria</taxon>
        <taxon>Alternaria sect. Ulocladioides</taxon>
    </lineage>
</organism>
<evidence type="ECO:0000259" key="1">
    <source>
        <dbReference type="Pfam" id="PF23155"/>
    </source>
</evidence>
<dbReference type="Pfam" id="PF23155">
    <property type="entry name" value="DUF7053"/>
    <property type="match status" value="1"/>
</dbReference>
<name>A0A8J2HUQ3_9PLEO</name>
<dbReference type="RefSeq" id="XP_043163530.1">
    <property type="nucleotide sequence ID" value="XM_043307595.1"/>
</dbReference>
<dbReference type="Proteomes" id="UP000676310">
    <property type="component" value="Unassembled WGS sequence"/>
</dbReference>
<protein>
    <recommendedName>
        <fullName evidence="1">DUF7053 domain-containing protein</fullName>
    </recommendedName>
</protein>
<sequence>MLTSQISTPLNGVDAATVIAALHNHDLMIKTLCPALISYAFESGDKATCAVYTVTDKKPLGQQTYKLTLTNVPDGVDTLVNAKPPVGVLNISGTWRVADGKLSEEIEIDANFMMKKVVKSNVEKTHPEQHMKLLEAAHAWTSSIMT</sequence>
<keyword evidence="3" id="KW-1185">Reference proteome</keyword>
<evidence type="ECO:0000313" key="2">
    <source>
        <dbReference type="EMBL" id="CAG5136908.1"/>
    </source>
</evidence>
<gene>
    <name evidence="2" type="ORF">ALTATR162_LOCUS2</name>
</gene>
<proteinExistence type="predicted"/>
<dbReference type="OrthoDB" id="3905686at2759"/>
<comment type="caution">
    <text evidence="2">The sequence shown here is derived from an EMBL/GenBank/DDBJ whole genome shotgun (WGS) entry which is preliminary data.</text>
</comment>
<dbReference type="InterPro" id="IPR055481">
    <property type="entry name" value="DUF7053"/>
</dbReference>
<accession>A0A8J2HUQ3</accession>
<evidence type="ECO:0000313" key="3">
    <source>
        <dbReference type="Proteomes" id="UP000676310"/>
    </source>
</evidence>
<feature type="domain" description="DUF7053" evidence="1">
    <location>
        <begin position="7"/>
        <end position="138"/>
    </location>
</feature>
<dbReference type="GeneID" id="67013395"/>